<dbReference type="Proteomes" id="UP001400166">
    <property type="component" value="Unassembled WGS sequence"/>
</dbReference>
<protein>
    <submittedName>
        <fullName evidence="1">Uncharacterized protein</fullName>
    </submittedName>
</protein>
<comment type="caution">
    <text evidence="1">The sequence shown here is derived from an EMBL/GenBank/DDBJ whole genome shotgun (WGS) entry which is preliminary data.</text>
</comment>
<reference evidence="1 2" key="1">
    <citation type="submission" date="2024-04" db="EMBL/GenBank/DDBJ databases">
        <title>WGS of bacteria from Torrens River.</title>
        <authorList>
            <person name="Wyrsch E.R."/>
            <person name="Drigo B."/>
        </authorList>
    </citation>
    <scope>NUCLEOTIDE SEQUENCE [LARGE SCALE GENOMIC DNA]</scope>
    <source>
        <strain evidence="1 2">TWI153</strain>
    </source>
</reference>
<accession>A0ABV0C386</accession>
<gene>
    <name evidence="1" type="ORF">ABE587_02680</name>
</gene>
<evidence type="ECO:0000313" key="2">
    <source>
        <dbReference type="Proteomes" id="UP001400166"/>
    </source>
</evidence>
<proteinExistence type="predicted"/>
<keyword evidence="2" id="KW-1185">Reference proteome</keyword>
<organism evidence="1 2">
    <name type="scientific">Stenotrophomonas hibiscicola</name>
    <dbReference type="NCBI Taxonomy" id="86189"/>
    <lineage>
        <taxon>Bacteria</taxon>
        <taxon>Pseudomonadati</taxon>
        <taxon>Pseudomonadota</taxon>
        <taxon>Gammaproteobacteria</taxon>
        <taxon>Lysobacterales</taxon>
        <taxon>Lysobacteraceae</taxon>
        <taxon>Stenotrophomonas</taxon>
        <taxon>Stenotrophomonas maltophilia group</taxon>
    </lineage>
</organism>
<dbReference type="RefSeq" id="WP_346469308.1">
    <property type="nucleotide sequence ID" value="NZ_JBDJOF010000003.1"/>
</dbReference>
<sequence>MTMIPFDMTARDYYVAGCIRRGIREHRARLNERERQANKNCTQVAPCPSPVVI</sequence>
<evidence type="ECO:0000313" key="1">
    <source>
        <dbReference type="EMBL" id="MEN5388735.1"/>
    </source>
</evidence>
<name>A0ABV0C386_9GAMM</name>
<dbReference type="EMBL" id="JBDJOF010000003">
    <property type="protein sequence ID" value="MEN5388735.1"/>
    <property type="molecule type" value="Genomic_DNA"/>
</dbReference>